<dbReference type="GO" id="GO:0046872">
    <property type="term" value="F:metal ion binding"/>
    <property type="evidence" value="ECO:0007669"/>
    <property type="project" value="UniProtKB-KW"/>
</dbReference>
<dbReference type="InterPro" id="IPR011545">
    <property type="entry name" value="DEAD/DEAH_box_helicase_dom"/>
</dbReference>
<gene>
    <name evidence="12" type="primary">cas3</name>
    <name evidence="12" type="ORF">H3H32_16110</name>
</gene>
<dbReference type="InterPro" id="IPR014001">
    <property type="entry name" value="Helicase_ATP-bd"/>
</dbReference>
<accession>A0A7G5H5A2</accession>
<dbReference type="InterPro" id="IPR054712">
    <property type="entry name" value="Cas3-like_dom"/>
</dbReference>
<dbReference type="GO" id="GO:0005524">
    <property type="term" value="F:ATP binding"/>
    <property type="evidence" value="ECO:0007669"/>
    <property type="project" value="UniProtKB-KW"/>
</dbReference>
<keyword evidence="4" id="KW-0479">Metal-binding</keyword>
<evidence type="ECO:0000256" key="3">
    <source>
        <dbReference type="ARBA" id="ARBA00022722"/>
    </source>
</evidence>
<dbReference type="GO" id="GO:0016787">
    <property type="term" value="F:hydrolase activity"/>
    <property type="evidence" value="ECO:0007669"/>
    <property type="project" value="UniProtKB-KW"/>
</dbReference>
<dbReference type="RefSeq" id="WP_182463663.1">
    <property type="nucleotide sequence ID" value="NZ_CP059732.1"/>
</dbReference>
<dbReference type="Gene3D" id="3.40.50.300">
    <property type="entry name" value="P-loop containing nucleotide triphosphate hydrolases"/>
    <property type="match status" value="2"/>
</dbReference>
<dbReference type="Pfam" id="PF18019">
    <property type="entry name" value="Cas3_HD"/>
    <property type="match status" value="1"/>
</dbReference>
<keyword evidence="6" id="KW-0378">Hydrolase</keyword>
<keyword evidence="13" id="KW-1185">Reference proteome</keyword>
<sequence length="930" mass="108446">MISIHTLYQERATIAALLQVHEQYWAHLPAKGEEALKQPEKLFEHCDLVNDYFEKICDAHGLEPVINRLILNLTKDSFKKESKVNDWIKRLFVNTIAFHDFGKVNEDFQASRMRNPMFKPNPQSPFTPAHGHSWLGAYMYVGYFLSQIEQDNELDERELQYLTVLILQFSYTIIKHHSPYVDEVKAGVQKADFGSFYAQVQHYLRLYNFSFEQGLSEFVFSDFETFWAEFERVSGSSFALFALLKLNFSLLTASDYLATHEYMSGDVTNDLGVLNDRDRIEAIIQNLRQFEHNKDTFEQLESGYVFQEQSLREKSRGNLNKLRREMAIELLQTIRKFSDKRLYYIEAPTGGGKTNLSMIALTELLDKNPELQKVFYVFPFTTLITQTYKAVQSTLQLTNLELVELHSKAGFQSKSEAKKEDDVYGRDKKDYIDNLFALYPVTLLSHVKFFDILKTNSKETNYLLHRLANSVVIIDELQSYNPKIWDKMLYFISQYAEAFNIRFILMSATLPKLDKLDLKLRPLPVFQELLPNAQKYLQNPNFAERVHFNFELYDRQFDAKNEDDWNGLAKTVIDKSTQFAEQNKQHGSVHTIIEFIYKKSASTFKQVIEKADHPFDEIFVLSGTILEFRRRQIINQLKNPIYRRKNVLLITTQVVEAGVDIDMDLGFKNISLLDSDEQLAGRVNRNASKGLCEVYLFRLDDSRVLYGSDYRYKVIQEGKISKEIAQEILSEKRFDKLYQEVFSKIDGFNKGAYADNFSGEILDHLNRLNFTQIDRNFRIIDQQNESVFVPIDIPVWIESAEEGKLEPMFSEDDLAFLIHYGAYRDGDEFINGESVWRCYERFIWQDIANRKAGKGFDLNDRINFKTLQSILGKFTFSLMAHSKTVDKMKSFCLNADTTYGYWYLSHHNKVYKTDAGLMEDAFDDSANSFL</sequence>
<dbReference type="SUPFAM" id="SSF52540">
    <property type="entry name" value="P-loop containing nucleoside triphosphate hydrolases"/>
    <property type="match status" value="1"/>
</dbReference>
<dbReference type="PROSITE" id="PS51192">
    <property type="entry name" value="HELICASE_ATP_BIND_1"/>
    <property type="match status" value="1"/>
</dbReference>
<keyword evidence="9" id="KW-0051">Antiviral defense</keyword>
<dbReference type="KEGG" id="sfol:H3H32_16110"/>
<dbReference type="Gene3D" id="1.10.3210.30">
    <property type="match status" value="1"/>
</dbReference>
<dbReference type="InterPro" id="IPR050474">
    <property type="entry name" value="Hel308_SKI2-like"/>
</dbReference>
<dbReference type="PANTHER" id="PTHR47961">
    <property type="entry name" value="DNA POLYMERASE THETA, PUTATIVE (AFU_ORTHOLOGUE AFUA_1G05260)-RELATED"/>
    <property type="match status" value="1"/>
</dbReference>
<evidence type="ECO:0000256" key="2">
    <source>
        <dbReference type="ARBA" id="ARBA00009046"/>
    </source>
</evidence>
<keyword evidence="8" id="KW-0067">ATP-binding</keyword>
<dbReference type="GO" id="GO:0004386">
    <property type="term" value="F:helicase activity"/>
    <property type="evidence" value="ECO:0007669"/>
    <property type="project" value="UniProtKB-KW"/>
</dbReference>
<evidence type="ECO:0000256" key="5">
    <source>
        <dbReference type="ARBA" id="ARBA00022741"/>
    </source>
</evidence>
<dbReference type="AlphaFoldDB" id="A0A7G5H5A2"/>
<evidence type="ECO:0000256" key="4">
    <source>
        <dbReference type="ARBA" id="ARBA00022723"/>
    </source>
</evidence>
<evidence type="ECO:0000256" key="7">
    <source>
        <dbReference type="ARBA" id="ARBA00022806"/>
    </source>
</evidence>
<keyword evidence="5" id="KW-0547">Nucleotide-binding</keyword>
<dbReference type="PROSITE" id="PS51643">
    <property type="entry name" value="HD_CAS3"/>
    <property type="match status" value="1"/>
</dbReference>
<dbReference type="GO" id="GO:0051607">
    <property type="term" value="P:defense response to virus"/>
    <property type="evidence" value="ECO:0007669"/>
    <property type="project" value="UniProtKB-KW"/>
</dbReference>
<dbReference type="Pfam" id="PF22590">
    <property type="entry name" value="Cas3-like_C_2"/>
    <property type="match status" value="1"/>
</dbReference>
<dbReference type="NCBIfam" id="TIGR01587">
    <property type="entry name" value="cas3_core"/>
    <property type="match status" value="1"/>
</dbReference>
<feature type="domain" description="Helicase ATP-binding" evidence="10">
    <location>
        <begin position="334"/>
        <end position="528"/>
    </location>
</feature>
<evidence type="ECO:0000313" key="12">
    <source>
        <dbReference type="EMBL" id="QMW06294.1"/>
    </source>
</evidence>
<organism evidence="12 13">
    <name type="scientific">Spirosoma foliorum</name>
    <dbReference type="NCBI Taxonomy" id="2710596"/>
    <lineage>
        <taxon>Bacteria</taxon>
        <taxon>Pseudomonadati</taxon>
        <taxon>Bacteroidota</taxon>
        <taxon>Cytophagia</taxon>
        <taxon>Cytophagales</taxon>
        <taxon>Cytophagaceae</taxon>
        <taxon>Spirosoma</taxon>
    </lineage>
</organism>
<dbReference type="InterPro" id="IPR006474">
    <property type="entry name" value="Helicase_Cas3_CRISPR-ass_core"/>
</dbReference>
<evidence type="ECO:0000256" key="1">
    <source>
        <dbReference type="ARBA" id="ARBA00006847"/>
    </source>
</evidence>
<dbReference type="GO" id="GO:0003676">
    <property type="term" value="F:nucleic acid binding"/>
    <property type="evidence" value="ECO:0007669"/>
    <property type="project" value="InterPro"/>
</dbReference>
<proteinExistence type="inferred from homology"/>
<comment type="similarity">
    <text evidence="2">In the central section; belongs to the CRISPR-associated helicase Cas3 family.</text>
</comment>
<dbReference type="SMART" id="SM00487">
    <property type="entry name" value="DEXDc"/>
    <property type="match status" value="1"/>
</dbReference>
<evidence type="ECO:0000256" key="9">
    <source>
        <dbReference type="ARBA" id="ARBA00023118"/>
    </source>
</evidence>
<name>A0A7G5H5A2_9BACT</name>
<evidence type="ECO:0000256" key="8">
    <source>
        <dbReference type="ARBA" id="ARBA00022840"/>
    </source>
</evidence>
<dbReference type="PANTHER" id="PTHR47961:SF6">
    <property type="entry name" value="DNA-DIRECTED DNA POLYMERASE"/>
    <property type="match status" value="1"/>
</dbReference>
<dbReference type="Pfam" id="PF00270">
    <property type="entry name" value="DEAD"/>
    <property type="match status" value="1"/>
</dbReference>
<dbReference type="Proteomes" id="UP000515369">
    <property type="component" value="Chromosome"/>
</dbReference>
<feature type="domain" description="HD Cas3-type" evidence="11">
    <location>
        <begin position="35"/>
        <end position="257"/>
    </location>
</feature>
<evidence type="ECO:0000256" key="6">
    <source>
        <dbReference type="ARBA" id="ARBA00022801"/>
    </source>
</evidence>
<comment type="similarity">
    <text evidence="1">In the N-terminal section; belongs to the CRISPR-associated nuclease Cas3-HD family.</text>
</comment>
<reference evidence="12 13" key="1">
    <citation type="submission" date="2020-07" db="EMBL/GenBank/DDBJ databases">
        <title>Spirosoma foliorum sp. nov., isolated from the leaves on the Nejang mountain Korea, Republic of.</title>
        <authorList>
            <person name="Ho H."/>
            <person name="Lee Y.-J."/>
            <person name="Nurcahyanto D.-A."/>
            <person name="Kim S.-G."/>
        </authorList>
    </citation>
    <scope>NUCLEOTIDE SEQUENCE [LARGE SCALE GENOMIC DNA]</scope>
    <source>
        <strain evidence="12 13">PL0136</strain>
    </source>
</reference>
<keyword evidence="3" id="KW-0540">Nuclease</keyword>
<dbReference type="CDD" id="cd09641">
    <property type="entry name" value="Cas3''_I"/>
    <property type="match status" value="1"/>
</dbReference>
<evidence type="ECO:0000259" key="10">
    <source>
        <dbReference type="PROSITE" id="PS51192"/>
    </source>
</evidence>
<protein>
    <submittedName>
        <fullName evidence="12">CRISPR-associated helicase Cas3</fullName>
    </submittedName>
</protein>
<dbReference type="NCBIfam" id="TIGR01596">
    <property type="entry name" value="cas3_HD"/>
    <property type="match status" value="1"/>
</dbReference>
<dbReference type="GO" id="GO:0004518">
    <property type="term" value="F:nuclease activity"/>
    <property type="evidence" value="ECO:0007669"/>
    <property type="project" value="UniProtKB-KW"/>
</dbReference>
<evidence type="ECO:0000259" key="11">
    <source>
        <dbReference type="PROSITE" id="PS51643"/>
    </source>
</evidence>
<dbReference type="InterPro" id="IPR027417">
    <property type="entry name" value="P-loop_NTPase"/>
</dbReference>
<dbReference type="EMBL" id="CP059732">
    <property type="protein sequence ID" value="QMW06294.1"/>
    <property type="molecule type" value="Genomic_DNA"/>
</dbReference>
<dbReference type="InterPro" id="IPR006483">
    <property type="entry name" value="CRISPR-assoc_Cas3_HD"/>
</dbReference>
<dbReference type="InterPro" id="IPR038257">
    <property type="entry name" value="CRISPR-assoc_Cas3_HD_sf"/>
</dbReference>
<evidence type="ECO:0000313" key="13">
    <source>
        <dbReference type="Proteomes" id="UP000515369"/>
    </source>
</evidence>
<keyword evidence="7" id="KW-0347">Helicase</keyword>